<evidence type="ECO:0000313" key="2">
    <source>
        <dbReference type="EMBL" id="ELW53088.1"/>
    </source>
</evidence>
<feature type="region of interest" description="Disordered" evidence="1">
    <location>
        <begin position="33"/>
        <end position="165"/>
    </location>
</feature>
<evidence type="ECO:0000256" key="1">
    <source>
        <dbReference type="SAM" id="MobiDB-lite"/>
    </source>
</evidence>
<accession>L9JRW8</accession>
<sequence>MSTCKPGETVMRVHDPGTPAKVKAFQTRQCGPWVRTKQEGKATADRQRAEPWSGSRRALTPGFEGRVGSPWPFGSDPGGGGMLVLKDRLPRHLPASPKVRRPSSCRTQNDLGKTLAVPSARPQSPRPRDEGRQNRPPGGRIIRPDKSNSAAMSLGDRASFAPPRDFRGSFRFLRKSEGAALSAALDLGAVASG</sequence>
<dbReference type="EMBL" id="KB320952">
    <property type="protein sequence ID" value="ELW53088.1"/>
    <property type="molecule type" value="Genomic_DNA"/>
</dbReference>
<dbReference type="InParanoid" id="L9JRW8"/>
<organism evidence="2 3">
    <name type="scientific">Tupaia chinensis</name>
    <name type="common">Chinese tree shrew</name>
    <name type="synonym">Tupaia belangeri chinensis</name>
    <dbReference type="NCBI Taxonomy" id="246437"/>
    <lineage>
        <taxon>Eukaryota</taxon>
        <taxon>Metazoa</taxon>
        <taxon>Chordata</taxon>
        <taxon>Craniata</taxon>
        <taxon>Vertebrata</taxon>
        <taxon>Euteleostomi</taxon>
        <taxon>Mammalia</taxon>
        <taxon>Eutheria</taxon>
        <taxon>Euarchontoglires</taxon>
        <taxon>Scandentia</taxon>
        <taxon>Tupaiidae</taxon>
        <taxon>Tupaia</taxon>
    </lineage>
</organism>
<evidence type="ECO:0000313" key="3">
    <source>
        <dbReference type="Proteomes" id="UP000011518"/>
    </source>
</evidence>
<keyword evidence="3" id="KW-1185">Reference proteome</keyword>
<name>L9JRW8_TUPCH</name>
<gene>
    <name evidence="2" type="ORF">TREES_T100010920</name>
</gene>
<protein>
    <submittedName>
        <fullName evidence="2">Uncharacterized protein</fullName>
    </submittedName>
</protein>
<reference evidence="3" key="2">
    <citation type="journal article" date="2013" name="Nat. Commun.">
        <title>Genome of the Chinese tree shrew.</title>
        <authorList>
            <person name="Fan Y."/>
            <person name="Huang Z.Y."/>
            <person name="Cao C.C."/>
            <person name="Chen C.S."/>
            <person name="Chen Y.X."/>
            <person name="Fan D.D."/>
            <person name="He J."/>
            <person name="Hou H.L."/>
            <person name="Hu L."/>
            <person name="Hu X.T."/>
            <person name="Jiang X.T."/>
            <person name="Lai R."/>
            <person name="Lang Y.S."/>
            <person name="Liang B."/>
            <person name="Liao S.G."/>
            <person name="Mu D."/>
            <person name="Ma Y.Y."/>
            <person name="Niu Y.Y."/>
            <person name="Sun X.Q."/>
            <person name="Xia J.Q."/>
            <person name="Xiao J."/>
            <person name="Xiong Z.Q."/>
            <person name="Xu L."/>
            <person name="Yang L."/>
            <person name="Zhang Y."/>
            <person name="Zhao W."/>
            <person name="Zhao X.D."/>
            <person name="Zheng Y.T."/>
            <person name="Zhou J.M."/>
            <person name="Zhu Y.B."/>
            <person name="Zhang G.J."/>
            <person name="Wang J."/>
            <person name="Yao Y.G."/>
        </authorList>
    </citation>
    <scope>NUCLEOTIDE SEQUENCE [LARGE SCALE GENOMIC DNA]</scope>
</reference>
<dbReference type="AlphaFoldDB" id="L9JRW8"/>
<proteinExistence type="predicted"/>
<feature type="compositionally biased region" description="Basic and acidic residues" evidence="1">
    <location>
        <begin position="36"/>
        <end position="49"/>
    </location>
</feature>
<reference evidence="3" key="1">
    <citation type="submission" date="2012-07" db="EMBL/GenBank/DDBJ databases">
        <title>Genome of the Chinese tree shrew, a rising model animal genetically related to primates.</title>
        <authorList>
            <person name="Zhang G."/>
            <person name="Fan Y."/>
            <person name="Yao Y."/>
            <person name="Huang Z."/>
        </authorList>
    </citation>
    <scope>NUCLEOTIDE SEQUENCE [LARGE SCALE GENOMIC DNA]</scope>
</reference>
<dbReference type="Proteomes" id="UP000011518">
    <property type="component" value="Unassembled WGS sequence"/>
</dbReference>